<reference evidence="2" key="1">
    <citation type="submission" date="2011-08" db="EMBL/GenBank/DDBJ databases">
        <authorList>
            <person name="Rombauts S."/>
        </authorList>
    </citation>
    <scope>NUCLEOTIDE SEQUENCE</scope>
    <source>
        <strain evidence="2">London</strain>
    </source>
</reference>
<reference evidence="1" key="2">
    <citation type="submission" date="2015-06" db="UniProtKB">
        <authorList>
            <consortium name="EnsemblMetazoa"/>
        </authorList>
    </citation>
    <scope>IDENTIFICATION</scope>
</reference>
<dbReference type="EnsemblMetazoa" id="tetur24g02000.1">
    <property type="protein sequence ID" value="tetur24g02000.1"/>
    <property type="gene ID" value="tetur24g02000"/>
</dbReference>
<evidence type="ECO:0000313" key="1">
    <source>
        <dbReference type="EnsemblMetazoa" id="tetur24g02000.1"/>
    </source>
</evidence>
<evidence type="ECO:0000313" key="2">
    <source>
        <dbReference type="Proteomes" id="UP000015104"/>
    </source>
</evidence>
<dbReference type="AlphaFoldDB" id="T1KWK9"/>
<protein>
    <submittedName>
        <fullName evidence="1">Uncharacterized protein</fullName>
    </submittedName>
</protein>
<accession>T1KWK9</accession>
<dbReference type="EMBL" id="CAEY01000644">
    <property type="status" value="NOT_ANNOTATED_CDS"/>
    <property type="molecule type" value="Genomic_DNA"/>
</dbReference>
<proteinExistence type="predicted"/>
<organism evidence="1 2">
    <name type="scientific">Tetranychus urticae</name>
    <name type="common">Two-spotted spider mite</name>
    <dbReference type="NCBI Taxonomy" id="32264"/>
    <lineage>
        <taxon>Eukaryota</taxon>
        <taxon>Metazoa</taxon>
        <taxon>Ecdysozoa</taxon>
        <taxon>Arthropoda</taxon>
        <taxon>Chelicerata</taxon>
        <taxon>Arachnida</taxon>
        <taxon>Acari</taxon>
        <taxon>Acariformes</taxon>
        <taxon>Trombidiformes</taxon>
        <taxon>Prostigmata</taxon>
        <taxon>Eleutherengona</taxon>
        <taxon>Raphignathae</taxon>
        <taxon>Tetranychoidea</taxon>
        <taxon>Tetranychidae</taxon>
        <taxon>Tetranychus</taxon>
    </lineage>
</organism>
<keyword evidence="2" id="KW-1185">Reference proteome</keyword>
<dbReference type="Proteomes" id="UP000015104">
    <property type="component" value="Unassembled WGS sequence"/>
</dbReference>
<name>T1KWK9_TETUR</name>
<sequence>MSTIMFTSKQSILHLITINQGRKHSAKSRFFHYLRTFKKMVPFWYPLWWSIVKQLRQNFIRNLSQQIVESIEYLYFLLQLKISSFHFNGPVIVLKKGQLCLRLRESLLTMAG</sequence>
<dbReference type="HOGENOM" id="CLU_2149057_0_0_1"/>